<sequence length="418" mass="48839">MENTTDVGDLKDIEKPKVGMLFDSIDELKEYYKMYGKKNRFEICKRTSSKEDDEELKYITFACSHQGKSRRKSKDTFRLHPVRKTGCLARFTAAICSNERLNLKIGGVGLLPCLHYKPMTDYLGCIMRDKVEKENHEDLISFNSWILCISRYDIEKQYQSVYTTAKFKEFQQELAGKLYCELLSNKEVVVNSYQFVVNEDVMIGQSSRRISFIVCFKEEKSKVTCNYRLFEFRGILCRHAIVMLIHKKINCILDVYILRRWRKDVKICYTKVKISYIDLTRMPEVCRFDKMCKSFCKVADLTTDSDDTCNLVMDLIYDMKKKLTMKLPMNECSSICDETISSFEHNNVSNKSGGKVLTSRIVRSKSYPPFKKKQSKVGQIKSKRMTLEANSIVVMDEKSLPYYNFETFKTQESTMLKV</sequence>
<accession>A0A978VV03</accession>
<dbReference type="InterPro" id="IPR031052">
    <property type="entry name" value="FHY3/FAR1"/>
</dbReference>
<comment type="function">
    <text evidence="1">Putative transcription activator involved in regulating light control of development.</text>
</comment>
<comment type="subcellular location">
    <subcellularLocation>
        <location evidence="1">Nucleus</location>
    </subcellularLocation>
</comment>
<evidence type="ECO:0000256" key="1">
    <source>
        <dbReference type="RuleBase" id="RU367018"/>
    </source>
</evidence>
<keyword evidence="1" id="KW-0862">Zinc</keyword>
<dbReference type="Proteomes" id="UP000813462">
    <property type="component" value="Unassembled WGS sequence"/>
</dbReference>
<protein>
    <recommendedName>
        <fullName evidence="1">Protein FAR1-RELATED SEQUENCE</fullName>
    </recommendedName>
</protein>
<proteinExistence type="inferred from homology"/>
<dbReference type="AlphaFoldDB" id="A0A978VV03"/>
<dbReference type="SMART" id="SM00575">
    <property type="entry name" value="ZnF_PMZ"/>
    <property type="match status" value="1"/>
</dbReference>
<evidence type="ECO:0000313" key="3">
    <source>
        <dbReference type="EMBL" id="KAH7542648.1"/>
    </source>
</evidence>
<dbReference type="PANTHER" id="PTHR31669">
    <property type="entry name" value="PROTEIN FAR1-RELATED SEQUENCE 10-RELATED"/>
    <property type="match status" value="1"/>
</dbReference>
<keyword evidence="1" id="KW-0863">Zinc-finger</keyword>
<gene>
    <name evidence="3" type="ORF">FEM48_Zijuj02G0096400</name>
</gene>
<dbReference type="InterPro" id="IPR006564">
    <property type="entry name" value="Znf_PMZ"/>
</dbReference>
<dbReference type="GO" id="GO:0006355">
    <property type="term" value="P:regulation of DNA-templated transcription"/>
    <property type="evidence" value="ECO:0007669"/>
    <property type="project" value="UniProtKB-UniRule"/>
</dbReference>
<dbReference type="GO" id="GO:0008270">
    <property type="term" value="F:zinc ion binding"/>
    <property type="evidence" value="ECO:0007669"/>
    <property type="project" value="UniProtKB-UniRule"/>
</dbReference>
<comment type="caution">
    <text evidence="3">The sequence shown here is derived from an EMBL/GenBank/DDBJ whole genome shotgun (WGS) entry which is preliminary data.</text>
</comment>
<organism evidence="3 4">
    <name type="scientific">Ziziphus jujuba var. spinosa</name>
    <dbReference type="NCBI Taxonomy" id="714518"/>
    <lineage>
        <taxon>Eukaryota</taxon>
        <taxon>Viridiplantae</taxon>
        <taxon>Streptophyta</taxon>
        <taxon>Embryophyta</taxon>
        <taxon>Tracheophyta</taxon>
        <taxon>Spermatophyta</taxon>
        <taxon>Magnoliopsida</taxon>
        <taxon>eudicotyledons</taxon>
        <taxon>Gunneridae</taxon>
        <taxon>Pentapetalae</taxon>
        <taxon>rosids</taxon>
        <taxon>fabids</taxon>
        <taxon>Rosales</taxon>
        <taxon>Rhamnaceae</taxon>
        <taxon>Paliureae</taxon>
        <taxon>Ziziphus</taxon>
    </lineage>
</organism>
<evidence type="ECO:0000313" key="4">
    <source>
        <dbReference type="Proteomes" id="UP000813462"/>
    </source>
</evidence>
<name>A0A978VV03_ZIZJJ</name>
<dbReference type="EMBL" id="JAEACU010000002">
    <property type="protein sequence ID" value="KAH7542648.1"/>
    <property type="molecule type" value="Genomic_DNA"/>
</dbReference>
<reference evidence="3" key="1">
    <citation type="journal article" date="2021" name="Front. Plant Sci.">
        <title>Chromosome-Scale Genome Assembly for Chinese Sour Jujube and Insights Into Its Genome Evolution and Domestication Signature.</title>
        <authorList>
            <person name="Shen L.-Y."/>
            <person name="Luo H."/>
            <person name="Wang X.-L."/>
            <person name="Wang X.-M."/>
            <person name="Qiu X.-J."/>
            <person name="Liu H."/>
            <person name="Zhou S.-S."/>
            <person name="Jia K.-H."/>
            <person name="Nie S."/>
            <person name="Bao Y.-T."/>
            <person name="Zhang R.-G."/>
            <person name="Yun Q.-Z."/>
            <person name="Chai Y.-H."/>
            <person name="Lu J.-Y."/>
            <person name="Li Y."/>
            <person name="Zhao S.-W."/>
            <person name="Mao J.-F."/>
            <person name="Jia S.-G."/>
            <person name="Mao Y.-M."/>
        </authorList>
    </citation>
    <scope>NUCLEOTIDE SEQUENCE</scope>
    <source>
        <strain evidence="3">AT0</strain>
        <tissue evidence="3">Leaf</tissue>
    </source>
</reference>
<comment type="similarity">
    <text evidence="1">Belongs to the FHY3/FAR1 family.</text>
</comment>
<dbReference type="GO" id="GO:0005634">
    <property type="term" value="C:nucleus"/>
    <property type="evidence" value="ECO:0007669"/>
    <property type="project" value="UniProtKB-SubCell"/>
</dbReference>
<keyword evidence="1" id="KW-0539">Nucleus</keyword>
<keyword evidence="1" id="KW-0479">Metal-binding</keyword>
<dbReference type="PANTHER" id="PTHR31669:SF283">
    <property type="entry name" value="PROTEIN FAR1-RELATED SEQUENCE"/>
    <property type="match status" value="1"/>
</dbReference>
<feature type="domain" description="Zinc finger PMZ-type" evidence="2">
    <location>
        <begin position="223"/>
        <end position="250"/>
    </location>
</feature>
<evidence type="ECO:0000259" key="2">
    <source>
        <dbReference type="SMART" id="SM00575"/>
    </source>
</evidence>